<feature type="domain" description="Haemolysin activator HlyB C-terminal" evidence="5">
    <location>
        <begin position="229"/>
        <end position="540"/>
    </location>
</feature>
<dbReference type="InterPro" id="IPR005565">
    <property type="entry name" value="Hemolysn_activator_HlyB_C"/>
</dbReference>
<dbReference type="InterPro" id="IPR013686">
    <property type="entry name" value="Polypept-transport_assoc_ShlB"/>
</dbReference>
<protein>
    <recommendedName>
        <fullName evidence="9">POTRA domain-containing protein</fullName>
    </recommendedName>
</protein>
<evidence type="ECO:0000256" key="1">
    <source>
        <dbReference type="ARBA" id="ARBA00022452"/>
    </source>
</evidence>
<dbReference type="GO" id="GO:0008320">
    <property type="term" value="F:protein transmembrane transporter activity"/>
    <property type="evidence" value="ECO:0007669"/>
    <property type="project" value="TreeGrafter"/>
</dbReference>
<dbReference type="Pfam" id="PF08479">
    <property type="entry name" value="POTRA_2"/>
    <property type="match status" value="1"/>
</dbReference>
<keyword evidence="3" id="KW-0998">Cell outer membrane</keyword>
<evidence type="ECO:0000256" key="4">
    <source>
        <dbReference type="SAM" id="MobiDB-lite"/>
    </source>
</evidence>
<sequence>MLFWVTVVSLVTLLEKPAKSATKTVISHAANLKKLALTNNIAQLPNPIIPQKPELTPVKPEQSQPTPLETNPPTLQPGEISPQIPGTIRVEGFEFEGNTAFSDRQLAEVTKPFTAREITFAELIAVETAVTEKYIEAGYINSGAVISANQTFPRTGGVVKIQIIEGELTEINIIGNRRLNSHYVRSRLEIATKKPLNRNRLLEALQILQLDPLITNISAEIQPGIRPQQSRLLVRVKEADTFNAEIFTDNNRSPSVGSWRRGIKINQSNLLGWGDGLEVSYTNSDGSNAFDGSYTLPINARNGTIEFAAGITNTNVIEQPFNRLDIEGKSRTYQLTYRQPVVQKPNQELALGLTFSRQESQTSLLNERFPLSPGANNQGETSVSALRFFQEYVQRSPRQVLAVRSQFSLGTDLFGATVNNNAPDSRFFAWRGQGQYVRLLAPETLLILRSDIQIASDSLLSLEQIGIGGAKSVRGYSQDLILTDSGAIASAELRIPILRIPEAKGVLQVAPFLDFGVGWNYAGEKANSQSNNLLGTGLGLIWQMSDRLNARLDYGIPLIDVKANNQNLQDQGLYFTINYFLF</sequence>
<dbReference type="Proteomes" id="UP000276103">
    <property type="component" value="Unassembled WGS sequence"/>
</dbReference>
<dbReference type="GO" id="GO:0098046">
    <property type="term" value="C:type V protein secretion system complex"/>
    <property type="evidence" value="ECO:0007669"/>
    <property type="project" value="TreeGrafter"/>
</dbReference>
<keyword evidence="1" id="KW-0472">Membrane</keyword>
<comment type="caution">
    <text evidence="7">The sequence shown here is derived from an EMBL/GenBank/DDBJ whole genome shotgun (WGS) entry which is preliminary data.</text>
</comment>
<evidence type="ECO:0000313" key="7">
    <source>
        <dbReference type="EMBL" id="RUS99668.1"/>
    </source>
</evidence>
<dbReference type="AlphaFoldDB" id="A0A3S1CAA0"/>
<gene>
    <name evidence="7" type="ORF">DSM107003_02520</name>
</gene>
<evidence type="ECO:0000256" key="3">
    <source>
        <dbReference type="ARBA" id="ARBA00023237"/>
    </source>
</evidence>
<feature type="region of interest" description="Disordered" evidence="4">
    <location>
        <begin position="48"/>
        <end position="79"/>
    </location>
</feature>
<dbReference type="GO" id="GO:0046819">
    <property type="term" value="P:protein secretion by the type V secretion system"/>
    <property type="evidence" value="ECO:0007669"/>
    <property type="project" value="TreeGrafter"/>
</dbReference>
<dbReference type="PANTHER" id="PTHR34597:SF3">
    <property type="entry name" value="OUTER MEMBRANE TRANSPORTER CDIB"/>
    <property type="match status" value="1"/>
</dbReference>
<evidence type="ECO:0000313" key="8">
    <source>
        <dbReference type="Proteomes" id="UP000276103"/>
    </source>
</evidence>
<reference evidence="7 8" key="1">
    <citation type="journal article" date="2019" name="Genome Biol. Evol.">
        <title>Day and night: Metabolic profiles and evolutionary relationships of six axenic non-marine cyanobacteria.</title>
        <authorList>
            <person name="Will S.E."/>
            <person name="Henke P."/>
            <person name="Boedeker C."/>
            <person name="Huang S."/>
            <person name="Brinkmann H."/>
            <person name="Rohde M."/>
            <person name="Jarek M."/>
            <person name="Friedl T."/>
            <person name="Seufert S."/>
            <person name="Schumacher M."/>
            <person name="Overmann J."/>
            <person name="Neumann-Schaal M."/>
            <person name="Petersen J."/>
        </authorList>
    </citation>
    <scope>NUCLEOTIDE SEQUENCE [LARGE SCALE GENOMIC DNA]</scope>
    <source>
        <strain evidence="7 8">SAG 1403-4b</strain>
    </source>
</reference>
<dbReference type="EMBL" id="RSCM01000001">
    <property type="protein sequence ID" value="RUS99668.1"/>
    <property type="molecule type" value="Genomic_DNA"/>
</dbReference>
<keyword evidence="8" id="KW-1185">Reference proteome</keyword>
<accession>A0A3S1CAA0</accession>
<dbReference type="RefSeq" id="WP_241993406.1">
    <property type="nucleotide sequence ID" value="NZ_RSCM01000001.1"/>
</dbReference>
<keyword evidence="1" id="KW-1134">Transmembrane beta strand</keyword>
<organism evidence="7 8">
    <name type="scientific">Trichormus variabilis SAG 1403-4b</name>
    <dbReference type="NCBI Taxonomy" id="447716"/>
    <lineage>
        <taxon>Bacteria</taxon>
        <taxon>Bacillati</taxon>
        <taxon>Cyanobacteriota</taxon>
        <taxon>Cyanophyceae</taxon>
        <taxon>Nostocales</taxon>
        <taxon>Nostocaceae</taxon>
        <taxon>Trichormus</taxon>
    </lineage>
</organism>
<dbReference type="Pfam" id="PF03865">
    <property type="entry name" value="ShlB"/>
    <property type="match status" value="1"/>
</dbReference>
<dbReference type="InterPro" id="IPR051544">
    <property type="entry name" value="TPS_OM_transporter"/>
</dbReference>
<dbReference type="Gene3D" id="3.10.20.310">
    <property type="entry name" value="membrane protein fhac"/>
    <property type="match status" value="1"/>
</dbReference>
<evidence type="ECO:0000256" key="2">
    <source>
        <dbReference type="ARBA" id="ARBA00022692"/>
    </source>
</evidence>
<dbReference type="Gene3D" id="2.40.160.50">
    <property type="entry name" value="membrane protein fhac: a member of the omp85/tpsb transporter family"/>
    <property type="match status" value="1"/>
</dbReference>
<evidence type="ECO:0000259" key="5">
    <source>
        <dbReference type="Pfam" id="PF03865"/>
    </source>
</evidence>
<dbReference type="PANTHER" id="PTHR34597">
    <property type="entry name" value="SLR1661 PROTEIN"/>
    <property type="match status" value="1"/>
</dbReference>
<proteinExistence type="predicted"/>
<evidence type="ECO:0000259" key="6">
    <source>
        <dbReference type="Pfam" id="PF08479"/>
    </source>
</evidence>
<evidence type="ECO:0008006" key="9">
    <source>
        <dbReference type="Google" id="ProtNLM"/>
    </source>
</evidence>
<keyword evidence="2" id="KW-0812">Transmembrane</keyword>
<feature type="domain" description="Polypeptide-transport-associated ShlB-type" evidence="6">
    <location>
        <begin position="89"/>
        <end position="166"/>
    </location>
</feature>
<feature type="compositionally biased region" description="Polar residues" evidence="4">
    <location>
        <begin position="61"/>
        <end position="73"/>
    </location>
</feature>
<name>A0A3S1CAA0_ANAVA</name>